<protein>
    <submittedName>
        <fullName evidence="2">FLYWCH-type domain-containing protein</fullName>
    </submittedName>
</protein>
<evidence type="ECO:0000313" key="2">
    <source>
        <dbReference type="WBParaSite" id="ES5_v2.g12436.t1"/>
    </source>
</evidence>
<name>A0AC34F624_9BILA</name>
<organism evidence="1 2">
    <name type="scientific">Panagrolaimus sp. ES5</name>
    <dbReference type="NCBI Taxonomy" id="591445"/>
    <lineage>
        <taxon>Eukaryota</taxon>
        <taxon>Metazoa</taxon>
        <taxon>Ecdysozoa</taxon>
        <taxon>Nematoda</taxon>
        <taxon>Chromadorea</taxon>
        <taxon>Rhabditida</taxon>
        <taxon>Tylenchina</taxon>
        <taxon>Panagrolaimomorpha</taxon>
        <taxon>Panagrolaimoidea</taxon>
        <taxon>Panagrolaimidae</taxon>
        <taxon>Panagrolaimus</taxon>
    </lineage>
</organism>
<proteinExistence type="predicted"/>
<reference evidence="2" key="1">
    <citation type="submission" date="2022-11" db="UniProtKB">
        <authorList>
            <consortium name="WormBaseParasite"/>
        </authorList>
    </citation>
    <scope>IDENTIFICATION</scope>
</reference>
<dbReference type="Proteomes" id="UP000887579">
    <property type="component" value="Unplaced"/>
</dbReference>
<sequence length="220" mass="24360">MRSIQKNRSSQSVGNISSLSNAHANSHANSFLSDCNVRANYITAVCKQGGNNIQDVTDEPEVSANRMEDAVGMPEYRFGTNPNTGTDALFIEEHRFDLAKQNKGDKKRHWKCRYQSQLKCRGMAKTSEDGELTMGKLNHICGFRLKADKAKSEERPRSQSMGPSKTKSTSNIGNTYSVSGTGSENNSRNKVQANHNLTASNVGHINYSPKRRTNITNVFV</sequence>
<accession>A0AC34F624</accession>
<evidence type="ECO:0000313" key="1">
    <source>
        <dbReference type="Proteomes" id="UP000887579"/>
    </source>
</evidence>
<dbReference type="WBParaSite" id="ES5_v2.g12436.t1">
    <property type="protein sequence ID" value="ES5_v2.g12436.t1"/>
    <property type="gene ID" value="ES5_v2.g12436"/>
</dbReference>